<dbReference type="Pfam" id="PF05869">
    <property type="entry name" value="Dam"/>
    <property type="match status" value="1"/>
</dbReference>
<dbReference type="GO" id="GO:0003677">
    <property type="term" value="F:DNA binding"/>
    <property type="evidence" value="ECO:0007669"/>
    <property type="project" value="InterPro"/>
</dbReference>
<evidence type="ECO:0000313" key="1">
    <source>
        <dbReference type="EMBL" id="GAH15829.1"/>
    </source>
</evidence>
<sequence>MSDDWRTPIQIYGMLHNEFHFNFDPCPYPRPDWNGLEIGWGTKNFVNPPYSETEKWVKKALIEHKKGKSIVMLLRLDASTKWFRDLILPNAEIRLFEDRLHKVDESWSLHRNSKSYTGAFPER</sequence>
<dbReference type="GO" id="GO:0009307">
    <property type="term" value="P:DNA restriction-modification system"/>
    <property type="evidence" value="ECO:0007669"/>
    <property type="project" value="InterPro"/>
</dbReference>
<organism evidence="1">
    <name type="scientific">marine sediment metagenome</name>
    <dbReference type="NCBI Taxonomy" id="412755"/>
    <lineage>
        <taxon>unclassified sequences</taxon>
        <taxon>metagenomes</taxon>
        <taxon>ecological metagenomes</taxon>
    </lineage>
</organism>
<name>X1EFA0_9ZZZZ</name>
<gene>
    <name evidence="1" type="ORF">S01H4_56724</name>
</gene>
<dbReference type="GO" id="GO:0009007">
    <property type="term" value="F:site-specific DNA-methyltransferase (adenine-specific) activity"/>
    <property type="evidence" value="ECO:0007669"/>
    <property type="project" value="InterPro"/>
</dbReference>
<dbReference type="EMBL" id="BART01032901">
    <property type="protein sequence ID" value="GAH15829.1"/>
    <property type="molecule type" value="Genomic_DNA"/>
</dbReference>
<protein>
    <recommendedName>
        <fullName evidence="2">DNA N-6-adenine-methyltransferase (Dam)</fullName>
    </recommendedName>
</protein>
<proteinExistence type="predicted"/>
<reference evidence="1" key="1">
    <citation type="journal article" date="2014" name="Front. Microbiol.">
        <title>High frequency of phylogenetically diverse reductive dehalogenase-homologous genes in deep subseafloor sedimentary metagenomes.</title>
        <authorList>
            <person name="Kawai M."/>
            <person name="Futagami T."/>
            <person name="Toyoda A."/>
            <person name="Takaki Y."/>
            <person name="Nishi S."/>
            <person name="Hori S."/>
            <person name="Arai W."/>
            <person name="Tsubouchi T."/>
            <person name="Morono Y."/>
            <person name="Uchiyama I."/>
            <person name="Ito T."/>
            <person name="Fujiyama A."/>
            <person name="Inagaki F."/>
            <person name="Takami H."/>
        </authorList>
    </citation>
    <scope>NUCLEOTIDE SEQUENCE</scope>
    <source>
        <strain evidence="1">Expedition CK06-06</strain>
    </source>
</reference>
<accession>X1EFA0</accession>
<comment type="caution">
    <text evidence="1">The sequence shown here is derived from an EMBL/GenBank/DDBJ whole genome shotgun (WGS) entry which is preliminary data.</text>
</comment>
<dbReference type="InterPro" id="IPR008593">
    <property type="entry name" value="Dam_MeTrfase"/>
</dbReference>
<feature type="non-terminal residue" evidence="1">
    <location>
        <position position="123"/>
    </location>
</feature>
<evidence type="ECO:0008006" key="2">
    <source>
        <dbReference type="Google" id="ProtNLM"/>
    </source>
</evidence>
<dbReference type="AlphaFoldDB" id="X1EFA0"/>